<feature type="region of interest" description="Disordered" evidence="1">
    <location>
        <begin position="24"/>
        <end position="76"/>
    </location>
</feature>
<evidence type="ECO:0000313" key="4">
    <source>
        <dbReference type="Proteomes" id="UP000297065"/>
    </source>
</evidence>
<dbReference type="GO" id="GO:0003743">
    <property type="term" value="F:translation initiation factor activity"/>
    <property type="evidence" value="ECO:0007669"/>
    <property type="project" value="UniProtKB-KW"/>
</dbReference>
<gene>
    <name evidence="3" type="ORF">DDIC_11290</name>
</gene>
<evidence type="ECO:0000256" key="1">
    <source>
        <dbReference type="SAM" id="MobiDB-lite"/>
    </source>
</evidence>
<dbReference type="EMBL" id="CP036295">
    <property type="protein sequence ID" value="QCC86445.1"/>
    <property type="molecule type" value="Genomic_DNA"/>
</dbReference>
<name>A0A4P7UJ34_DESDE</name>
<feature type="compositionally biased region" description="Low complexity" evidence="1">
    <location>
        <begin position="31"/>
        <end position="41"/>
    </location>
</feature>
<sequence length="194" mass="20860">MRKILALILTMGLASGGCAWFGGSSSEEAKPAQPQEQVAAPEPAPAPEVPAKDVKGKGKTKAKTKAEKQAEAKPVASKKVVKTEAQIAAELTMVGNRLAAQAARTVMPSKSAKEVRQDGKDYVASYVDVDASNVTTELHPGATGQYVGYVRYQEKIMECRGKTKQEAITTASCQQVKARNLNELIRYDGSTWQY</sequence>
<feature type="signal peptide" evidence="2">
    <location>
        <begin position="1"/>
        <end position="19"/>
    </location>
</feature>
<accession>A0A4P7UJ34</accession>
<keyword evidence="3" id="KW-0396">Initiation factor</keyword>
<dbReference type="PROSITE" id="PS51257">
    <property type="entry name" value="PROKAR_LIPOPROTEIN"/>
    <property type="match status" value="1"/>
</dbReference>
<keyword evidence="2" id="KW-0732">Signal</keyword>
<organism evidence="3 4">
    <name type="scientific">Desulfovibrio desulfuricans</name>
    <dbReference type="NCBI Taxonomy" id="876"/>
    <lineage>
        <taxon>Bacteria</taxon>
        <taxon>Pseudomonadati</taxon>
        <taxon>Thermodesulfobacteriota</taxon>
        <taxon>Desulfovibrionia</taxon>
        <taxon>Desulfovibrionales</taxon>
        <taxon>Desulfovibrionaceae</taxon>
        <taxon>Desulfovibrio</taxon>
    </lineage>
</organism>
<reference evidence="3 4" key="1">
    <citation type="submission" date="2019-02" db="EMBL/GenBank/DDBJ databases">
        <title>Complete Genome Sequence of Desulfovibrio desulfuricans IC1, a Sulfonate Utilizing Anaerobe.</title>
        <authorList>
            <person name="Day L.A."/>
            <person name="De Leon K.B."/>
            <person name="Wall J.D."/>
        </authorList>
    </citation>
    <scope>NUCLEOTIDE SEQUENCE [LARGE SCALE GENOMIC DNA]</scope>
    <source>
        <strain evidence="3 4">IC1</strain>
    </source>
</reference>
<evidence type="ECO:0000256" key="2">
    <source>
        <dbReference type="SAM" id="SignalP"/>
    </source>
</evidence>
<proteinExistence type="predicted"/>
<dbReference type="AlphaFoldDB" id="A0A4P7UJ34"/>
<dbReference type="RefSeq" id="WP_136400530.1">
    <property type="nucleotide sequence ID" value="NZ_CP036295.1"/>
</dbReference>
<dbReference type="Proteomes" id="UP000297065">
    <property type="component" value="Chromosome"/>
</dbReference>
<evidence type="ECO:0000313" key="3">
    <source>
        <dbReference type="EMBL" id="QCC86445.1"/>
    </source>
</evidence>
<keyword evidence="3" id="KW-0648">Protein biosynthesis</keyword>
<feature type="chain" id="PRO_5020292042" evidence="2">
    <location>
        <begin position="20"/>
        <end position="194"/>
    </location>
</feature>
<protein>
    <submittedName>
        <fullName evidence="3">Translation initiation factor 2</fullName>
    </submittedName>
</protein>
<dbReference type="OrthoDB" id="5460391at2"/>